<dbReference type="OrthoDB" id="10006997at2759"/>
<keyword evidence="6" id="KW-0009">Actin-binding</keyword>
<accession>A0A8H4PW16</accession>
<comment type="similarity">
    <text evidence="3">Belongs to the actin-binding proteins ADF family. Twinfilin subfamily.</text>
</comment>
<dbReference type="InterPro" id="IPR029006">
    <property type="entry name" value="ADF-H/Gelsolin-like_dom_sf"/>
</dbReference>
<dbReference type="FunFam" id="3.40.20.10:FF:000007">
    <property type="entry name" value="Twinfilin-1 isoform 1"/>
    <property type="match status" value="1"/>
</dbReference>
<dbReference type="PROSITE" id="PS51263">
    <property type="entry name" value="ADF_H"/>
    <property type="match status" value="2"/>
</dbReference>
<sequence length="332" mass="36658">MQSGISASQELQAQFNSLLSSSDTFALLASIESESLVPVTTLPSVASTFEENLASLQPHIKPNVALYLMLRRFEAAPKLLAVTYVPDAAPVRQKMLFASSRLTLVRELGTEHFRDTVFVTTAEELSERGFKKLDAHNKLEAPLTMEEKALGEVKRAEQEAGSGTGTREIHLSKSLSMPVAEDAIAAMKEIGQGGDRIVAMLRINPDTEAVELVPESPRPSSISELSQAISATEPRFTFYRFTHSYNGAEESPLLFFYTCPVTPGNKAIKSRMLYPLMKRAVLEVAEKEAGIKMKKKFETEEPSEITEQTVMDDLHPKVAARQGFSRPKRPGR</sequence>
<evidence type="ECO:0000256" key="7">
    <source>
        <dbReference type="ARBA" id="ARBA00023212"/>
    </source>
</evidence>
<gene>
    <name evidence="13" type="ORF">G6O67_003300</name>
</gene>
<dbReference type="EMBL" id="JAAVMX010000003">
    <property type="protein sequence ID" value="KAF4511512.1"/>
    <property type="molecule type" value="Genomic_DNA"/>
</dbReference>
<comment type="caution">
    <text evidence="13">The sequence shown here is derived from an EMBL/GenBank/DDBJ whole genome shotgun (WGS) entry which is preliminary data.</text>
</comment>
<dbReference type="PANTHER" id="PTHR13759">
    <property type="entry name" value="TWINFILIN"/>
    <property type="match status" value="1"/>
</dbReference>
<keyword evidence="14" id="KW-1185">Reference proteome</keyword>
<evidence type="ECO:0000256" key="5">
    <source>
        <dbReference type="ARBA" id="ARBA00022737"/>
    </source>
</evidence>
<keyword evidence="7" id="KW-0206">Cytoskeleton</keyword>
<comment type="subunit">
    <text evidence="8">Interacts with G-actin; ADP-actin form.</text>
</comment>
<dbReference type="Gene3D" id="3.40.20.10">
    <property type="entry name" value="Severin"/>
    <property type="match status" value="2"/>
</dbReference>
<dbReference type="CDD" id="cd11285">
    <property type="entry name" value="ADF_Twf-N_like"/>
    <property type="match status" value="1"/>
</dbReference>
<dbReference type="GO" id="GO:0003785">
    <property type="term" value="F:actin monomer binding"/>
    <property type="evidence" value="ECO:0007669"/>
    <property type="project" value="TreeGrafter"/>
</dbReference>
<dbReference type="Proteomes" id="UP000557566">
    <property type="component" value="Unassembled WGS sequence"/>
</dbReference>
<feature type="region of interest" description="Disordered" evidence="11">
    <location>
        <begin position="298"/>
        <end position="332"/>
    </location>
</feature>
<dbReference type="FunFam" id="3.40.20.10:FF:000042">
    <property type="entry name" value="Actin depolymerizing protein"/>
    <property type="match status" value="1"/>
</dbReference>
<dbReference type="SMART" id="SM00102">
    <property type="entry name" value="ADF"/>
    <property type="match status" value="2"/>
</dbReference>
<organism evidence="13 14">
    <name type="scientific">Ophiocordyceps sinensis</name>
    <dbReference type="NCBI Taxonomy" id="72228"/>
    <lineage>
        <taxon>Eukaryota</taxon>
        <taxon>Fungi</taxon>
        <taxon>Dikarya</taxon>
        <taxon>Ascomycota</taxon>
        <taxon>Pezizomycotina</taxon>
        <taxon>Sordariomycetes</taxon>
        <taxon>Hypocreomycetidae</taxon>
        <taxon>Hypocreales</taxon>
        <taxon>Ophiocordycipitaceae</taxon>
        <taxon>Ophiocordyceps</taxon>
    </lineage>
</organism>
<evidence type="ECO:0000259" key="12">
    <source>
        <dbReference type="PROSITE" id="PS51263"/>
    </source>
</evidence>
<feature type="domain" description="ADF-H" evidence="12">
    <location>
        <begin position="3"/>
        <end position="135"/>
    </location>
</feature>
<reference evidence="13 14" key="1">
    <citation type="journal article" date="2020" name="Genome Biol. Evol.">
        <title>A new high-quality draft genome assembly of the Chinese cordyceps Ophiocordyceps sinensis.</title>
        <authorList>
            <person name="Shu R."/>
            <person name="Zhang J."/>
            <person name="Meng Q."/>
            <person name="Zhang H."/>
            <person name="Zhou G."/>
            <person name="Li M."/>
            <person name="Wu P."/>
            <person name="Zhao Y."/>
            <person name="Chen C."/>
            <person name="Qin Q."/>
        </authorList>
    </citation>
    <scope>NUCLEOTIDE SEQUENCE [LARGE SCALE GENOMIC DNA]</scope>
    <source>
        <strain evidence="13 14">IOZ07</strain>
    </source>
</reference>
<protein>
    <recommendedName>
        <fullName evidence="10">Twinfilin</fullName>
    </recommendedName>
</protein>
<dbReference type="InterPro" id="IPR028458">
    <property type="entry name" value="Twinfilin"/>
</dbReference>
<evidence type="ECO:0000313" key="13">
    <source>
        <dbReference type="EMBL" id="KAF4511512.1"/>
    </source>
</evidence>
<dbReference type="GO" id="GO:0051016">
    <property type="term" value="P:barbed-end actin filament capping"/>
    <property type="evidence" value="ECO:0007669"/>
    <property type="project" value="TreeGrafter"/>
</dbReference>
<keyword evidence="4" id="KW-0963">Cytoplasm</keyword>
<evidence type="ECO:0000256" key="1">
    <source>
        <dbReference type="ARBA" id="ARBA00004245"/>
    </source>
</evidence>
<dbReference type="PANTHER" id="PTHR13759:SF1">
    <property type="entry name" value="TWINFILIN"/>
    <property type="match status" value="1"/>
</dbReference>
<comment type="function">
    <text evidence="9">Actin-binding protein involved in motile and morphological processes. Inhibits actin polymerization, likely by sequestering G-actin.</text>
</comment>
<evidence type="ECO:0000256" key="9">
    <source>
        <dbReference type="ARBA" id="ARBA00056419"/>
    </source>
</evidence>
<evidence type="ECO:0000256" key="11">
    <source>
        <dbReference type="SAM" id="MobiDB-lite"/>
    </source>
</evidence>
<dbReference type="AlphaFoldDB" id="A0A8H4PW16"/>
<dbReference type="GO" id="GO:0005938">
    <property type="term" value="C:cell cortex"/>
    <property type="evidence" value="ECO:0007669"/>
    <property type="project" value="UniProtKB-SubCell"/>
</dbReference>
<feature type="domain" description="ADF-H" evidence="12">
    <location>
        <begin position="174"/>
        <end position="315"/>
    </location>
</feature>
<evidence type="ECO:0000313" key="14">
    <source>
        <dbReference type="Proteomes" id="UP000557566"/>
    </source>
</evidence>
<dbReference type="InterPro" id="IPR002108">
    <property type="entry name" value="ADF-H"/>
</dbReference>
<name>A0A8H4PW16_9HYPO</name>
<dbReference type="Pfam" id="PF00241">
    <property type="entry name" value="Cofilin_ADF"/>
    <property type="match status" value="2"/>
</dbReference>
<dbReference type="GO" id="GO:0005884">
    <property type="term" value="C:actin filament"/>
    <property type="evidence" value="ECO:0007669"/>
    <property type="project" value="TreeGrafter"/>
</dbReference>
<evidence type="ECO:0000256" key="6">
    <source>
        <dbReference type="ARBA" id="ARBA00023203"/>
    </source>
</evidence>
<evidence type="ECO:0000256" key="4">
    <source>
        <dbReference type="ARBA" id="ARBA00022490"/>
    </source>
</evidence>
<comment type="subcellular location">
    <subcellularLocation>
        <location evidence="2">Cytoplasm</location>
        <location evidence="2">Cell cortex</location>
    </subcellularLocation>
    <subcellularLocation>
        <location evidence="1">Cytoplasm</location>
        <location evidence="1">Cytoskeleton</location>
    </subcellularLocation>
</comment>
<keyword evidence="5" id="KW-0677">Repeat</keyword>
<dbReference type="GO" id="GO:0030042">
    <property type="term" value="P:actin filament depolymerization"/>
    <property type="evidence" value="ECO:0007669"/>
    <property type="project" value="TreeGrafter"/>
</dbReference>
<evidence type="ECO:0000256" key="2">
    <source>
        <dbReference type="ARBA" id="ARBA00004544"/>
    </source>
</evidence>
<dbReference type="GO" id="GO:0051015">
    <property type="term" value="F:actin filament binding"/>
    <property type="evidence" value="ECO:0007669"/>
    <property type="project" value="TreeGrafter"/>
</dbReference>
<evidence type="ECO:0000256" key="3">
    <source>
        <dbReference type="ARBA" id="ARBA00009557"/>
    </source>
</evidence>
<dbReference type="SUPFAM" id="SSF55753">
    <property type="entry name" value="Actin depolymerizing proteins"/>
    <property type="match status" value="2"/>
</dbReference>
<evidence type="ECO:0000256" key="10">
    <source>
        <dbReference type="ARBA" id="ARBA00069496"/>
    </source>
</evidence>
<evidence type="ECO:0000256" key="8">
    <source>
        <dbReference type="ARBA" id="ARBA00038532"/>
    </source>
</evidence>
<proteinExistence type="inferred from homology"/>